<dbReference type="PANTHER" id="PTHR13049">
    <property type="entry name" value="DUF814-RELATED"/>
    <property type="match status" value="1"/>
</dbReference>
<dbReference type="EMBL" id="MN739729">
    <property type="protein sequence ID" value="QHT23225.1"/>
    <property type="molecule type" value="Genomic_DNA"/>
</dbReference>
<evidence type="ECO:0000256" key="1">
    <source>
        <dbReference type="ARBA" id="ARBA00008998"/>
    </source>
</evidence>
<feature type="domain" description="NFACT RNA-binding" evidence="2">
    <location>
        <begin position="4"/>
        <end position="102"/>
    </location>
</feature>
<dbReference type="InterPro" id="IPR039730">
    <property type="entry name" value="Jlp2/Ccd25"/>
</dbReference>
<protein>
    <recommendedName>
        <fullName evidence="2">NFACT RNA-binding domain-containing protein</fullName>
    </recommendedName>
</protein>
<evidence type="ECO:0000259" key="2">
    <source>
        <dbReference type="Pfam" id="PF05670"/>
    </source>
</evidence>
<dbReference type="AlphaFoldDB" id="A0A6C0E726"/>
<dbReference type="InterPro" id="IPR008532">
    <property type="entry name" value="NFACT_RNA-bd"/>
</dbReference>
<evidence type="ECO:0000313" key="3">
    <source>
        <dbReference type="EMBL" id="QHT23225.1"/>
    </source>
</evidence>
<accession>A0A6C0E726</accession>
<dbReference type="PANTHER" id="PTHR13049:SF2">
    <property type="entry name" value="COILED-COIL DOMAIN-CONTAINING PROTEIN 25"/>
    <property type="match status" value="1"/>
</dbReference>
<comment type="similarity">
    <text evidence="1">Belongs to the CCDC25 family.</text>
</comment>
<sequence>MELFVWENKEYTILIGKDKASNWKLIDDAKETDIWFHASNFPSAHIILKTDEVSIRKIPRQVITRCACICKSKSSKKSDKKCEIIYTTMNNVSKTTIVGQVVPCNTKSICV</sequence>
<organism evidence="3">
    <name type="scientific">viral metagenome</name>
    <dbReference type="NCBI Taxonomy" id="1070528"/>
    <lineage>
        <taxon>unclassified sequences</taxon>
        <taxon>metagenomes</taxon>
        <taxon>organismal metagenomes</taxon>
    </lineage>
</organism>
<name>A0A6C0E726_9ZZZZ</name>
<dbReference type="Pfam" id="PF05670">
    <property type="entry name" value="NFACT-R_1"/>
    <property type="match status" value="1"/>
</dbReference>
<reference evidence="3" key="1">
    <citation type="journal article" date="2020" name="Nature">
        <title>Giant virus diversity and host interactions through global metagenomics.</title>
        <authorList>
            <person name="Schulz F."/>
            <person name="Roux S."/>
            <person name="Paez-Espino D."/>
            <person name="Jungbluth S."/>
            <person name="Walsh D.A."/>
            <person name="Denef V.J."/>
            <person name="McMahon K.D."/>
            <person name="Konstantinidis K.T."/>
            <person name="Eloe-Fadrosh E.A."/>
            <person name="Kyrpides N.C."/>
            <person name="Woyke T."/>
        </authorList>
    </citation>
    <scope>NUCLEOTIDE SEQUENCE</scope>
    <source>
        <strain evidence="3">GVMAG-M-3300023179-114</strain>
    </source>
</reference>
<proteinExistence type="inferred from homology"/>